<proteinExistence type="predicted"/>
<dbReference type="WBParaSite" id="mrna-Wban_01655">
    <property type="protein sequence ID" value="mrna-Wban_01655"/>
    <property type="gene ID" value="Wban_01655"/>
</dbReference>
<feature type="transmembrane region" description="Helical" evidence="1">
    <location>
        <begin position="40"/>
        <end position="61"/>
    </location>
</feature>
<reference evidence="2" key="1">
    <citation type="submission" date="2015-03" db="EMBL/GenBank/DDBJ databases">
        <title>Wuchereria bancrofti Genome Sequencing Papua New Guinea Strain.</title>
        <authorList>
            <person name="Small S.T."/>
            <person name="Serre D."/>
            <person name="Zimmerman P.A."/>
        </authorList>
    </citation>
    <scope>NUCLEOTIDE SEQUENCE [LARGE SCALE GENOMIC DNA]</scope>
    <source>
        <strain evidence="2">pt0022</strain>
    </source>
</reference>
<protein>
    <submittedName>
        <fullName evidence="3">Uncharacterized protein</fullName>
    </submittedName>
</protein>
<evidence type="ECO:0000313" key="3">
    <source>
        <dbReference type="WBParaSite" id="mrna-Wban_01655"/>
    </source>
</evidence>
<keyword evidence="1" id="KW-0472">Membrane</keyword>
<dbReference type="Proteomes" id="UP000093561">
    <property type="component" value="Unassembled WGS sequence"/>
</dbReference>
<dbReference type="AlphaFoldDB" id="A0AAF5RTN9"/>
<feature type="transmembrane region" description="Helical" evidence="1">
    <location>
        <begin position="73"/>
        <end position="102"/>
    </location>
</feature>
<evidence type="ECO:0000313" key="2">
    <source>
        <dbReference type="Proteomes" id="UP000093561"/>
    </source>
</evidence>
<organism evidence="2 3">
    <name type="scientific">Wuchereria bancrofti</name>
    <dbReference type="NCBI Taxonomy" id="6293"/>
    <lineage>
        <taxon>Eukaryota</taxon>
        <taxon>Metazoa</taxon>
        <taxon>Ecdysozoa</taxon>
        <taxon>Nematoda</taxon>
        <taxon>Chromadorea</taxon>
        <taxon>Rhabditida</taxon>
        <taxon>Spirurina</taxon>
        <taxon>Spiruromorpha</taxon>
        <taxon>Filarioidea</taxon>
        <taxon>Onchocercidae</taxon>
        <taxon>Wuchereria</taxon>
    </lineage>
</organism>
<reference evidence="2" key="2">
    <citation type="journal article" date="2016" name="Mol. Ecol.">
        <title>Population genomics of the filarial nematode parasite Wuchereria bancrofti from mosquitoes.</title>
        <authorList>
            <person name="Small S.T."/>
            <person name="Reimer L.J."/>
            <person name="Tisch D.J."/>
            <person name="King C.L."/>
            <person name="Christensen B.M."/>
            <person name="Siba P.M."/>
            <person name="Kazura J.W."/>
            <person name="Serre D."/>
            <person name="Zimmerman P.A."/>
        </authorList>
    </citation>
    <scope>NUCLEOTIDE SEQUENCE</scope>
    <source>
        <strain evidence="2">pt0022</strain>
    </source>
</reference>
<sequence length="155" mass="18447">MAIYYNGIDIFSELGWRRYYFPTARCQTLCCCCWPPYHCALVLSVIDTTIWFICLFIYLFYFTNCSNWIDFGIFLILLGFFICELFSTITLAVSYRGIILIIRAVNELFIYAIGTFVVIFMYTVYELFELYITRKYQNTLDTPPEFISVIRNRQD</sequence>
<feature type="transmembrane region" description="Helical" evidence="1">
    <location>
        <begin position="108"/>
        <end position="128"/>
    </location>
</feature>
<keyword evidence="1" id="KW-0812">Transmembrane</keyword>
<reference evidence="3" key="3">
    <citation type="submission" date="2024-02" db="UniProtKB">
        <authorList>
            <consortium name="WormBaseParasite"/>
        </authorList>
    </citation>
    <scope>IDENTIFICATION</scope>
    <source>
        <strain evidence="3">pt0022</strain>
    </source>
</reference>
<accession>A0AAF5RTN9</accession>
<evidence type="ECO:0000256" key="1">
    <source>
        <dbReference type="SAM" id="Phobius"/>
    </source>
</evidence>
<keyword evidence="1" id="KW-1133">Transmembrane helix</keyword>
<name>A0AAF5RTN9_WUCBA</name>